<evidence type="ECO:0000256" key="4">
    <source>
        <dbReference type="ARBA" id="ARBA00022825"/>
    </source>
</evidence>
<feature type="domain" description="PDZ" evidence="7">
    <location>
        <begin position="97"/>
        <end position="163"/>
    </location>
</feature>
<accession>J9GV71</accession>
<keyword evidence="2" id="KW-0645">Protease</keyword>
<keyword evidence="6" id="KW-0812">Transmembrane</keyword>
<gene>
    <name evidence="8" type="ORF">EVA_05111</name>
</gene>
<keyword evidence="3" id="KW-0378">Hydrolase</keyword>
<dbReference type="NCBIfam" id="TIGR00225">
    <property type="entry name" value="prc"/>
    <property type="match status" value="1"/>
</dbReference>
<dbReference type="SUPFAM" id="SSF50156">
    <property type="entry name" value="PDZ domain-like"/>
    <property type="match status" value="1"/>
</dbReference>
<dbReference type="GO" id="GO:0004175">
    <property type="term" value="F:endopeptidase activity"/>
    <property type="evidence" value="ECO:0007669"/>
    <property type="project" value="TreeGrafter"/>
</dbReference>
<dbReference type="InterPro" id="IPR004447">
    <property type="entry name" value="Peptidase_S41A"/>
</dbReference>
<dbReference type="SUPFAM" id="SSF52096">
    <property type="entry name" value="ClpP/crotonase"/>
    <property type="match status" value="1"/>
</dbReference>
<dbReference type="Gene3D" id="2.30.42.10">
    <property type="match status" value="1"/>
</dbReference>
<dbReference type="EMBL" id="AMCI01001062">
    <property type="protein sequence ID" value="EJX06778.1"/>
    <property type="molecule type" value="Genomic_DNA"/>
</dbReference>
<dbReference type="InterPro" id="IPR005151">
    <property type="entry name" value="Tail-specific_protease"/>
</dbReference>
<dbReference type="Gene3D" id="3.30.750.44">
    <property type="match status" value="1"/>
</dbReference>
<comment type="caution">
    <text evidence="8">The sequence shown here is derived from an EMBL/GenBank/DDBJ whole genome shotgun (WGS) entry which is preliminary data.</text>
</comment>
<dbReference type="PROSITE" id="PS50106">
    <property type="entry name" value="PDZ"/>
    <property type="match status" value="1"/>
</dbReference>
<evidence type="ECO:0000256" key="6">
    <source>
        <dbReference type="SAM" id="Phobius"/>
    </source>
</evidence>
<evidence type="ECO:0000256" key="1">
    <source>
        <dbReference type="ARBA" id="ARBA00009179"/>
    </source>
</evidence>
<dbReference type="CDD" id="cd06782">
    <property type="entry name" value="cpPDZ_CPP-like"/>
    <property type="match status" value="1"/>
</dbReference>
<protein>
    <submittedName>
        <fullName evidence="8">Peptidase, S41 family</fullName>
    </submittedName>
</protein>
<organism evidence="8">
    <name type="scientific">gut metagenome</name>
    <dbReference type="NCBI Taxonomy" id="749906"/>
    <lineage>
        <taxon>unclassified sequences</taxon>
        <taxon>metagenomes</taxon>
        <taxon>organismal metagenomes</taxon>
    </lineage>
</organism>
<dbReference type="InterPro" id="IPR001478">
    <property type="entry name" value="PDZ"/>
</dbReference>
<keyword evidence="6" id="KW-1133">Transmembrane helix</keyword>
<sequence>MTMNTQHSNRFTPVVIAISVVLGILIGTFYAKHFAGNRLGIINGSSNKLNALLRIVSDQYVDTVNMADLVEEAMPQILAELDPHSTYIPAQKLEEVNAELEGSFSGIGIQFTIQNDTIHVNAVIQGGPSEKVGLMAGDRIVTVDDSLFVGKKVTNERAMRSLKGPKGTMVKLGVKRMGEKDLLPFLITRGDIPQNTVDAAYMLNDRIGYIKVSKFGRTSHVELLNALAQFNHKQCKGLIVDLRGNTGGYMEAAIRMVNEFLPEGKLIVYTQGRKYPRAEEFANGTGCCQQMPLVVLIDEGSASASEIFTGAIQDNDRGTIIGRRSFGKGLVQQPIDFSDGSAIRLTIARYYTPSGRCIQRPYENGKDRNYELDLYNRYEHGEFFSRDSIKQNEKERFSTSLGRTVYGGGGIMPDIFVPQDTIGVTSYLTTILARGLTIQYAFEYTDRNRQKFNEFDTEEKLLSYLKRQGLVEQFVRFAEKKGVKRRNILIQKSHKLLEKNIYGNIIYNMMGLEAFIKYFNQTDETVNKGIEILEKGKAFPQAPEEQPEPATTKLDHENEE</sequence>
<dbReference type="Pfam" id="PF13180">
    <property type="entry name" value="PDZ_2"/>
    <property type="match status" value="1"/>
</dbReference>
<feature type="compositionally biased region" description="Low complexity" evidence="5">
    <location>
        <begin position="540"/>
        <end position="550"/>
    </location>
</feature>
<dbReference type="SMART" id="SM00228">
    <property type="entry name" value="PDZ"/>
    <property type="match status" value="1"/>
</dbReference>
<comment type="similarity">
    <text evidence="1">Belongs to the peptidase S41A family.</text>
</comment>
<dbReference type="Gene3D" id="3.90.226.10">
    <property type="entry name" value="2-enoyl-CoA Hydratase, Chain A, domain 1"/>
    <property type="match status" value="1"/>
</dbReference>
<dbReference type="GO" id="GO:0006508">
    <property type="term" value="P:proteolysis"/>
    <property type="evidence" value="ECO:0007669"/>
    <property type="project" value="UniProtKB-KW"/>
</dbReference>
<evidence type="ECO:0000256" key="2">
    <source>
        <dbReference type="ARBA" id="ARBA00022670"/>
    </source>
</evidence>
<keyword evidence="4" id="KW-0720">Serine protease</keyword>
<feature type="region of interest" description="Disordered" evidence="5">
    <location>
        <begin position="537"/>
        <end position="560"/>
    </location>
</feature>
<evidence type="ECO:0000313" key="8">
    <source>
        <dbReference type="EMBL" id="EJX06778.1"/>
    </source>
</evidence>
<evidence type="ECO:0000256" key="5">
    <source>
        <dbReference type="SAM" id="MobiDB-lite"/>
    </source>
</evidence>
<dbReference type="Pfam" id="PF03572">
    <property type="entry name" value="Peptidase_S41"/>
    <property type="match status" value="1"/>
</dbReference>
<dbReference type="InterPro" id="IPR029045">
    <property type="entry name" value="ClpP/crotonase-like_dom_sf"/>
</dbReference>
<feature type="transmembrane region" description="Helical" evidence="6">
    <location>
        <begin position="12"/>
        <end position="31"/>
    </location>
</feature>
<reference evidence="8" key="1">
    <citation type="journal article" date="2012" name="PLoS ONE">
        <title>Gene sets for utilization of primary and secondary nutrition supplies in the distal gut of endangered iberian lynx.</title>
        <authorList>
            <person name="Alcaide M."/>
            <person name="Messina E."/>
            <person name="Richter M."/>
            <person name="Bargiela R."/>
            <person name="Peplies J."/>
            <person name="Huws S.A."/>
            <person name="Newbold C.J."/>
            <person name="Golyshin P.N."/>
            <person name="Simon M.A."/>
            <person name="Lopez G."/>
            <person name="Yakimov M.M."/>
            <person name="Ferrer M."/>
        </authorList>
    </citation>
    <scope>NUCLEOTIDE SEQUENCE</scope>
</reference>
<dbReference type="AlphaFoldDB" id="J9GV71"/>
<dbReference type="PANTHER" id="PTHR32060:SF30">
    <property type="entry name" value="CARBOXY-TERMINAL PROCESSING PROTEASE CTPA"/>
    <property type="match status" value="1"/>
</dbReference>
<evidence type="ECO:0000256" key="3">
    <source>
        <dbReference type="ARBA" id="ARBA00022801"/>
    </source>
</evidence>
<dbReference type="GO" id="GO:0030288">
    <property type="term" value="C:outer membrane-bounded periplasmic space"/>
    <property type="evidence" value="ECO:0007669"/>
    <property type="project" value="TreeGrafter"/>
</dbReference>
<dbReference type="CDD" id="cd07560">
    <property type="entry name" value="Peptidase_S41_CPP"/>
    <property type="match status" value="1"/>
</dbReference>
<dbReference type="PANTHER" id="PTHR32060">
    <property type="entry name" value="TAIL-SPECIFIC PROTEASE"/>
    <property type="match status" value="1"/>
</dbReference>
<evidence type="ECO:0000259" key="7">
    <source>
        <dbReference type="PROSITE" id="PS50106"/>
    </source>
</evidence>
<proteinExistence type="inferred from homology"/>
<dbReference type="GO" id="GO:0007165">
    <property type="term" value="P:signal transduction"/>
    <property type="evidence" value="ECO:0007669"/>
    <property type="project" value="TreeGrafter"/>
</dbReference>
<dbReference type="GO" id="GO:0008236">
    <property type="term" value="F:serine-type peptidase activity"/>
    <property type="evidence" value="ECO:0007669"/>
    <property type="project" value="UniProtKB-KW"/>
</dbReference>
<keyword evidence="6" id="KW-0472">Membrane</keyword>
<dbReference type="InterPro" id="IPR036034">
    <property type="entry name" value="PDZ_sf"/>
</dbReference>
<name>J9GV71_9ZZZZ</name>
<dbReference type="SMART" id="SM00245">
    <property type="entry name" value="TSPc"/>
    <property type="match status" value="1"/>
</dbReference>